<reference evidence="1" key="2">
    <citation type="submission" date="2025-09" db="UniProtKB">
        <authorList>
            <consortium name="Ensembl"/>
        </authorList>
    </citation>
    <scope>IDENTIFICATION</scope>
</reference>
<reference evidence="1" key="1">
    <citation type="submission" date="2025-08" db="UniProtKB">
        <authorList>
            <consortium name="Ensembl"/>
        </authorList>
    </citation>
    <scope>IDENTIFICATION</scope>
</reference>
<dbReference type="AlphaFoldDB" id="A0A8D2LK09"/>
<sequence>MRIQGAGATNGKDKSSGENGKSVLAGIHFFIVTPAAQTYLWNKSHTKYITLITLQNRAILFKC</sequence>
<accession>A0A8D2LK09</accession>
<dbReference type="Ensembl" id="ENSVKKT00000023772.1">
    <property type="protein sequence ID" value="ENSVKKP00000023195.1"/>
    <property type="gene ID" value="ENSVKKG00000015396.1"/>
</dbReference>
<keyword evidence="2" id="KW-1185">Reference proteome</keyword>
<organism evidence="1 2">
    <name type="scientific">Varanus komodoensis</name>
    <name type="common">Komodo dragon</name>
    <dbReference type="NCBI Taxonomy" id="61221"/>
    <lineage>
        <taxon>Eukaryota</taxon>
        <taxon>Metazoa</taxon>
        <taxon>Chordata</taxon>
        <taxon>Craniata</taxon>
        <taxon>Vertebrata</taxon>
        <taxon>Euteleostomi</taxon>
        <taxon>Lepidosauria</taxon>
        <taxon>Squamata</taxon>
        <taxon>Bifurcata</taxon>
        <taxon>Unidentata</taxon>
        <taxon>Episquamata</taxon>
        <taxon>Toxicofera</taxon>
        <taxon>Anguimorpha</taxon>
        <taxon>Paleoanguimorpha</taxon>
        <taxon>Varanoidea</taxon>
        <taxon>Varanidae</taxon>
        <taxon>Varanus</taxon>
    </lineage>
</organism>
<name>A0A8D2LK09_VARKO</name>
<evidence type="ECO:0000313" key="1">
    <source>
        <dbReference type="Ensembl" id="ENSVKKP00000023195.1"/>
    </source>
</evidence>
<proteinExistence type="predicted"/>
<dbReference type="Proteomes" id="UP000694545">
    <property type="component" value="Unplaced"/>
</dbReference>
<protein>
    <submittedName>
        <fullName evidence="1">Uncharacterized protein</fullName>
    </submittedName>
</protein>
<evidence type="ECO:0000313" key="2">
    <source>
        <dbReference type="Proteomes" id="UP000694545"/>
    </source>
</evidence>